<accession>A0AAW6U5P8</accession>
<dbReference type="GO" id="GO:0003677">
    <property type="term" value="F:DNA binding"/>
    <property type="evidence" value="ECO:0007669"/>
    <property type="project" value="InterPro"/>
</dbReference>
<dbReference type="InterPro" id="IPR008490">
    <property type="entry name" value="Transposase_InsH_N"/>
</dbReference>
<dbReference type="Pfam" id="PF01609">
    <property type="entry name" value="DDE_Tnp_1"/>
    <property type="match status" value="1"/>
</dbReference>
<evidence type="ECO:0000256" key="1">
    <source>
        <dbReference type="SAM" id="MobiDB-lite"/>
    </source>
</evidence>
<dbReference type="Proteomes" id="UP001431776">
    <property type="component" value="Unassembled WGS sequence"/>
</dbReference>
<evidence type="ECO:0000313" key="4">
    <source>
        <dbReference type="EMBL" id="MDI6451889.1"/>
    </source>
</evidence>
<dbReference type="EMBL" id="JASCXX010000083">
    <property type="protein sequence ID" value="MDI6451889.1"/>
    <property type="molecule type" value="Genomic_DNA"/>
</dbReference>
<protein>
    <submittedName>
        <fullName evidence="4">Transposase</fullName>
    </submittedName>
</protein>
<dbReference type="PANTHER" id="PTHR35604:SF2">
    <property type="entry name" value="TRANSPOSASE INSH FOR INSERTION SEQUENCE ELEMENT IS5A-RELATED"/>
    <property type="match status" value="1"/>
</dbReference>
<evidence type="ECO:0000259" key="3">
    <source>
        <dbReference type="Pfam" id="PF05598"/>
    </source>
</evidence>
<evidence type="ECO:0000259" key="2">
    <source>
        <dbReference type="Pfam" id="PF01609"/>
    </source>
</evidence>
<feature type="region of interest" description="Disordered" evidence="1">
    <location>
        <begin position="198"/>
        <end position="218"/>
    </location>
</feature>
<organism evidence="4 5">
    <name type="scientific">Anaerobaca lacustris</name>
    <dbReference type="NCBI Taxonomy" id="3044600"/>
    <lineage>
        <taxon>Bacteria</taxon>
        <taxon>Pseudomonadati</taxon>
        <taxon>Planctomycetota</taxon>
        <taxon>Phycisphaerae</taxon>
        <taxon>Sedimentisphaerales</taxon>
        <taxon>Anaerobacaceae</taxon>
        <taxon>Anaerobaca</taxon>
    </lineage>
</organism>
<feature type="domain" description="Transposase IS4-like" evidence="2">
    <location>
        <begin position="221"/>
        <end position="394"/>
    </location>
</feature>
<proteinExistence type="predicted"/>
<sequence length="457" mass="51664">MSMSKRRLEQQEHFWIPTAEIVRSPGHPFYERLNRLLDQQGFDRFVEERCASFYAEKLGRPSIPPGVYFRMLLIGYFEGIDSERGIAWRCADSLGLRAFLGYAVNQKTPDHSSLSVIRGRIDIETHQEVFQWVLKVLAKSNLLKGKTLGVDATTLEANAALRSIVRRDTDQPYEEFLHDLAKASGIESPTREDLAKIDRKRPKKGSNQDWYNPNDPDARITKMKDGRTHLAHKAEHAVDLETGAIVAVTLQGADQGDTTTVQETLDQTEANLAEVRDDPQASKHLSSAKVREVVADKGYHSNDTMCHLREERKIRSYVSEPNYRGGRHWKGKASEQAAVYGNRRRIRGRRGKALLRKRGELVERPFAHCYETGGLRRTHLKGHGRILKRLLIHVAGCNLALLMRTLFGLGTPRGLQGLARRVFHSLWAWTADFWGFCKELPGVSQKLGVPTATSPVA</sequence>
<keyword evidence="5" id="KW-1185">Reference proteome</keyword>
<dbReference type="AlphaFoldDB" id="A0AAW6U5P8"/>
<dbReference type="PANTHER" id="PTHR35604">
    <property type="entry name" value="TRANSPOSASE INSH FOR INSERTION SEQUENCE ELEMENT IS5A-RELATED"/>
    <property type="match status" value="1"/>
</dbReference>
<dbReference type="RefSeq" id="WP_349247294.1">
    <property type="nucleotide sequence ID" value="NZ_JASCXX010000083.1"/>
</dbReference>
<dbReference type="GO" id="GO:0004803">
    <property type="term" value="F:transposase activity"/>
    <property type="evidence" value="ECO:0007669"/>
    <property type="project" value="InterPro"/>
</dbReference>
<feature type="domain" description="Transposase InsH N-terminal" evidence="3">
    <location>
        <begin position="25"/>
        <end position="119"/>
    </location>
</feature>
<dbReference type="Pfam" id="PF05598">
    <property type="entry name" value="DUF772"/>
    <property type="match status" value="1"/>
</dbReference>
<reference evidence="4" key="1">
    <citation type="submission" date="2023-05" db="EMBL/GenBank/DDBJ databases">
        <title>Anaerotaeda fermentans gen. nov., sp. nov., a novel anaerobic planctomycete of the new family within the order Sedimentisphaerales isolated from Taman Peninsula, Russia.</title>
        <authorList>
            <person name="Khomyakova M.A."/>
            <person name="Merkel A.Y."/>
            <person name="Slobodkin A.I."/>
        </authorList>
    </citation>
    <scope>NUCLEOTIDE SEQUENCE</scope>
    <source>
        <strain evidence="4">M17dextr</strain>
    </source>
</reference>
<name>A0AAW6U5P8_9BACT</name>
<comment type="caution">
    <text evidence="4">The sequence shown here is derived from an EMBL/GenBank/DDBJ whole genome shotgun (WGS) entry which is preliminary data.</text>
</comment>
<dbReference type="InterPro" id="IPR002559">
    <property type="entry name" value="Transposase_11"/>
</dbReference>
<evidence type="ECO:0000313" key="5">
    <source>
        <dbReference type="Proteomes" id="UP001431776"/>
    </source>
</evidence>
<dbReference type="GO" id="GO:0006313">
    <property type="term" value="P:DNA transposition"/>
    <property type="evidence" value="ECO:0007669"/>
    <property type="project" value="InterPro"/>
</dbReference>
<gene>
    <name evidence="4" type="ORF">QJ522_22715</name>
</gene>